<evidence type="ECO:0000256" key="3">
    <source>
        <dbReference type="ARBA" id="ARBA00022692"/>
    </source>
</evidence>
<dbReference type="GO" id="GO:0005886">
    <property type="term" value="C:plasma membrane"/>
    <property type="evidence" value="ECO:0007669"/>
    <property type="project" value="UniProtKB-SubCell"/>
</dbReference>
<dbReference type="RefSeq" id="WP_173493997.1">
    <property type="nucleotide sequence ID" value="NZ_CP054056.1"/>
</dbReference>
<comment type="subcellular location">
    <subcellularLocation>
        <location evidence="1">Cell membrane</location>
        <topology evidence="1">Multi-pass membrane protein</topology>
    </subcellularLocation>
</comment>
<dbReference type="Pfam" id="PF12823">
    <property type="entry name" value="DUF3817"/>
    <property type="match status" value="1"/>
</dbReference>
<keyword evidence="5 6" id="KW-0472">Membrane</keyword>
<proteinExistence type="predicted"/>
<accession>A0A7D4UIM2</accession>
<keyword evidence="2" id="KW-1003">Cell membrane</keyword>
<feature type="transmembrane region" description="Helical" evidence="6">
    <location>
        <begin position="126"/>
        <end position="146"/>
    </location>
</feature>
<sequence>MTPKKLFTLFAKSEAITWTLLITALVIRAFGDPIPHIVTVAGSIHGAVFLGYAVTAVLVGMNQRFGFGKLLLAVFLAIIPFATIPFERSLERQAALEGPWRTERGSDLRDASFIDTVFRWFIARPLVLLVILVVLIPGIFAFLLFLGPPTEWFD</sequence>
<evidence type="ECO:0000256" key="5">
    <source>
        <dbReference type="ARBA" id="ARBA00023136"/>
    </source>
</evidence>
<dbReference type="NCBIfam" id="TIGR03954">
    <property type="entry name" value="integ_memb_HG"/>
    <property type="match status" value="1"/>
</dbReference>
<evidence type="ECO:0000259" key="7">
    <source>
        <dbReference type="Pfam" id="PF12823"/>
    </source>
</evidence>
<feature type="transmembrane region" description="Helical" evidence="6">
    <location>
        <begin position="41"/>
        <end position="60"/>
    </location>
</feature>
<reference evidence="8 9" key="1">
    <citation type="submission" date="2020-05" db="EMBL/GenBank/DDBJ databases">
        <title>Aquirufa sp. strain 15G-AUS-rot a new Aquirufa species.</title>
        <authorList>
            <person name="Pitt A."/>
            <person name="Hahn M.W."/>
        </authorList>
    </citation>
    <scope>NUCLEOTIDE SEQUENCE [LARGE SCALE GENOMIC DNA]</scope>
    <source>
        <strain evidence="8 9">15G-AUS-rot</strain>
    </source>
</reference>
<dbReference type="PANTHER" id="PTHR40077">
    <property type="entry name" value="MEMBRANE PROTEIN-RELATED"/>
    <property type="match status" value="1"/>
</dbReference>
<dbReference type="Proteomes" id="UP000501003">
    <property type="component" value="Chromosome"/>
</dbReference>
<evidence type="ECO:0000256" key="1">
    <source>
        <dbReference type="ARBA" id="ARBA00004651"/>
    </source>
</evidence>
<keyword evidence="9" id="KW-1185">Reference proteome</keyword>
<dbReference type="InterPro" id="IPR023845">
    <property type="entry name" value="DUF3817_TM"/>
</dbReference>
<keyword evidence="4 6" id="KW-1133">Transmembrane helix</keyword>
<dbReference type="AlphaFoldDB" id="A0A7D4UIM2"/>
<evidence type="ECO:0000313" key="8">
    <source>
        <dbReference type="EMBL" id="QKJ25700.1"/>
    </source>
</evidence>
<evidence type="ECO:0000256" key="2">
    <source>
        <dbReference type="ARBA" id="ARBA00022475"/>
    </source>
</evidence>
<evidence type="ECO:0000313" key="9">
    <source>
        <dbReference type="Proteomes" id="UP000501003"/>
    </source>
</evidence>
<evidence type="ECO:0000256" key="6">
    <source>
        <dbReference type="SAM" id="Phobius"/>
    </source>
</evidence>
<organism evidence="8 9">
    <name type="scientific">Aquiluna borgnonia</name>
    <dbReference type="NCBI Taxonomy" id="2499157"/>
    <lineage>
        <taxon>Bacteria</taxon>
        <taxon>Bacillati</taxon>
        <taxon>Actinomycetota</taxon>
        <taxon>Actinomycetes</taxon>
        <taxon>Micrococcales</taxon>
        <taxon>Microbacteriaceae</taxon>
        <taxon>Luna cluster</taxon>
        <taxon>Luna-1 subcluster</taxon>
        <taxon>Aquiluna</taxon>
    </lineage>
</organism>
<dbReference type="PANTHER" id="PTHR40077:SF1">
    <property type="entry name" value="MEMBRANE PROTEIN"/>
    <property type="match status" value="1"/>
</dbReference>
<name>A0A7D4UIM2_9MICO</name>
<keyword evidence="3 6" id="KW-0812">Transmembrane</keyword>
<gene>
    <name evidence="8" type="ORF">HRU87_05940</name>
</gene>
<dbReference type="KEGG" id="aqg:HRU87_05940"/>
<protein>
    <submittedName>
        <fullName evidence="8">DUF3817 domain-containing protein</fullName>
    </submittedName>
</protein>
<feature type="transmembrane region" description="Helical" evidence="6">
    <location>
        <begin position="67"/>
        <end position="86"/>
    </location>
</feature>
<dbReference type="EMBL" id="CP054056">
    <property type="protein sequence ID" value="QKJ25700.1"/>
    <property type="molecule type" value="Genomic_DNA"/>
</dbReference>
<evidence type="ECO:0000256" key="4">
    <source>
        <dbReference type="ARBA" id="ARBA00022989"/>
    </source>
</evidence>
<feature type="domain" description="DUF3817" evidence="7">
    <location>
        <begin position="5"/>
        <end position="92"/>
    </location>
</feature>